<accession>A0ABR2YSN2</accession>
<dbReference type="Proteomes" id="UP001491310">
    <property type="component" value="Unassembled WGS sequence"/>
</dbReference>
<dbReference type="PANTHER" id="PTHR13318">
    <property type="entry name" value="PARTNER OF PAIRED, ISOFORM B-RELATED"/>
    <property type="match status" value="1"/>
</dbReference>
<dbReference type="Gene3D" id="3.80.10.10">
    <property type="entry name" value="Ribonuclease Inhibitor"/>
    <property type="match status" value="1"/>
</dbReference>
<reference evidence="2 3" key="1">
    <citation type="journal article" date="2024" name="Nat. Commun.">
        <title>Phylogenomics reveals the evolutionary origins of lichenization in chlorophyte algae.</title>
        <authorList>
            <person name="Puginier C."/>
            <person name="Libourel C."/>
            <person name="Otte J."/>
            <person name="Skaloud P."/>
            <person name="Haon M."/>
            <person name="Grisel S."/>
            <person name="Petersen M."/>
            <person name="Berrin J.G."/>
            <person name="Delaux P.M."/>
            <person name="Dal Grande F."/>
            <person name="Keller J."/>
        </authorList>
    </citation>
    <scope>NUCLEOTIDE SEQUENCE [LARGE SCALE GENOMIC DNA]</scope>
    <source>
        <strain evidence="2 3">SAG 216-7</strain>
    </source>
</reference>
<gene>
    <name evidence="2" type="ORF">WJX75_009635</name>
</gene>
<evidence type="ECO:0008006" key="4">
    <source>
        <dbReference type="Google" id="ProtNLM"/>
    </source>
</evidence>
<organism evidence="2 3">
    <name type="scientific">Coccomyxa subellipsoidea</name>
    <dbReference type="NCBI Taxonomy" id="248742"/>
    <lineage>
        <taxon>Eukaryota</taxon>
        <taxon>Viridiplantae</taxon>
        <taxon>Chlorophyta</taxon>
        <taxon>core chlorophytes</taxon>
        <taxon>Trebouxiophyceae</taxon>
        <taxon>Trebouxiophyceae incertae sedis</taxon>
        <taxon>Coccomyxaceae</taxon>
        <taxon>Coccomyxa</taxon>
    </lineage>
</organism>
<comment type="caution">
    <text evidence="2">The sequence shown here is derived from an EMBL/GenBank/DDBJ whole genome shotgun (WGS) entry which is preliminary data.</text>
</comment>
<name>A0ABR2YSN2_9CHLO</name>
<evidence type="ECO:0000313" key="2">
    <source>
        <dbReference type="EMBL" id="KAK9909929.1"/>
    </source>
</evidence>
<proteinExistence type="predicted"/>
<keyword evidence="3" id="KW-1185">Reference proteome</keyword>
<dbReference type="InterPro" id="IPR032675">
    <property type="entry name" value="LRR_dom_sf"/>
</dbReference>
<dbReference type="SUPFAM" id="SSF52047">
    <property type="entry name" value="RNI-like"/>
    <property type="match status" value="1"/>
</dbReference>
<evidence type="ECO:0000256" key="1">
    <source>
        <dbReference type="ARBA" id="ARBA00004430"/>
    </source>
</evidence>
<evidence type="ECO:0000313" key="3">
    <source>
        <dbReference type="Proteomes" id="UP001491310"/>
    </source>
</evidence>
<protein>
    <recommendedName>
        <fullName evidence="4">F-box domain-containing protein</fullName>
    </recommendedName>
</protein>
<sequence length="389" mass="42644">MHLPDAVVKNVADQLVQQPDRQAVLVSLMSMCGVCQQWRDVARHLEEGVLHFDALQSCVRNRVGRPFTPAELKFRKSSTPAKKAFFQSAARLLTGYTEVVLAGEGITDVTLLEAARAAGDKLVSIEVKDTTTVTDAGFASLALFTPRLARLRLTNLPRVRGTFIAGLLERCPRLEVSELRSFNYDGPPSLMRVATTFCPKLEEVCYTSSSQEAVNDTARCLLAARNLRTLEVTPRNMVLLPEQLHALGMLPLTELRLNSFMYNQQPAVNRASQSHLDNDGVRALVDSICHRVNARAGQEVKPFRLSLCGATALTHDAVSALLRLPLLSELKIDGCFRINSMDKMRLVAKVKAGASLGGSALLCGRSAAESAQDQRAFATHLHRMLRSIA</sequence>
<comment type="subcellular location">
    <subcellularLocation>
        <location evidence="1">Cytoplasm</location>
        <location evidence="1">Cytoskeleton</location>
        <location evidence="1">Cilium axoneme</location>
    </subcellularLocation>
</comment>
<dbReference type="EMBL" id="JALJOT010000006">
    <property type="protein sequence ID" value="KAK9909929.1"/>
    <property type="molecule type" value="Genomic_DNA"/>
</dbReference>